<organism evidence="7 8">
    <name type="scientific">Heracleum sosnowskyi</name>
    <dbReference type="NCBI Taxonomy" id="360622"/>
    <lineage>
        <taxon>Eukaryota</taxon>
        <taxon>Viridiplantae</taxon>
        <taxon>Streptophyta</taxon>
        <taxon>Embryophyta</taxon>
        <taxon>Tracheophyta</taxon>
        <taxon>Spermatophyta</taxon>
        <taxon>Magnoliopsida</taxon>
        <taxon>eudicotyledons</taxon>
        <taxon>Gunneridae</taxon>
        <taxon>Pentapetalae</taxon>
        <taxon>asterids</taxon>
        <taxon>campanulids</taxon>
        <taxon>Apiales</taxon>
        <taxon>Apiaceae</taxon>
        <taxon>Apioideae</taxon>
        <taxon>apioid superclade</taxon>
        <taxon>Tordylieae</taxon>
        <taxon>Tordyliinae</taxon>
        <taxon>Heracleum</taxon>
    </lineage>
</organism>
<evidence type="ECO:0000256" key="2">
    <source>
        <dbReference type="ARBA" id="ARBA00022884"/>
    </source>
</evidence>
<feature type="compositionally biased region" description="Basic and acidic residues" evidence="5">
    <location>
        <begin position="258"/>
        <end position="274"/>
    </location>
</feature>
<comment type="subcellular location">
    <subcellularLocation>
        <location evidence="1">Nucleus</location>
        <location evidence="1">Nucleolus</location>
    </subcellularLocation>
</comment>
<reference evidence="7" key="2">
    <citation type="submission" date="2023-05" db="EMBL/GenBank/DDBJ databases">
        <authorList>
            <person name="Schelkunov M.I."/>
        </authorList>
    </citation>
    <scope>NUCLEOTIDE SEQUENCE</scope>
    <source>
        <strain evidence="7">Hsosn_3</strain>
        <tissue evidence="7">Leaf</tissue>
    </source>
</reference>
<dbReference type="PROSITE" id="PS50102">
    <property type="entry name" value="RRM"/>
    <property type="match status" value="1"/>
</dbReference>
<name>A0AAD8HFP7_9APIA</name>
<evidence type="ECO:0000259" key="6">
    <source>
        <dbReference type="PROSITE" id="PS50102"/>
    </source>
</evidence>
<feature type="region of interest" description="Disordered" evidence="5">
    <location>
        <begin position="363"/>
        <end position="492"/>
    </location>
</feature>
<dbReference type="GO" id="GO:0005730">
    <property type="term" value="C:nucleolus"/>
    <property type="evidence" value="ECO:0007669"/>
    <property type="project" value="UniProtKB-SubCell"/>
</dbReference>
<evidence type="ECO:0000256" key="3">
    <source>
        <dbReference type="ARBA" id="ARBA00023242"/>
    </source>
</evidence>
<feature type="compositionally biased region" description="Polar residues" evidence="5">
    <location>
        <begin position="518"/>
        <end position="540"/>
    </location>
</feature>
<dbReference type="AlphaFoldDB" id="A0AAD8HFP7"/>
<gene>
    <name evidence="7" type="ORF">POM88_041855</name>
</gene>
<feature type="compositionally biased region" description="Polar residues" evidence="5">
    <location>
        <begin position="412"/>
        <end position="427"/>
    </location>
</feature>
<dbReference type="InterPro" id="IPR035979">
    <property type="entry name" value="RBD_domain_sf"/>
</dbReference>
<dbReference type="InterPro" id="IPR034138">
    <property type="entry name" value="NOP8_RRM"/>
</dbReference>
<accession>A0AAD8HFP7</accession>
<dbReference type="EMBL" id="JAUIZM010000009">
    <property type="protein sequence ID" value="KAK1366294.1"/>
    <property type="molecule type" value="Genomic_DNA"/>
</dbReference>
<feature type="compositionally biased region" description="Basic and acidic residues" evidence="5">
    <location>
        <begin position="296"/>
        <end position="311"/>
    </location>
</feature>
<dbReference type="GO" id="GO:0003723">
    <property type="term" value="F:RNA binding"/>
    <property type="evidence" value="ECO:0007669"/>
    <property type="project" value="UniProtKB-UniRule"/>
</dbReference>
<feature type="region of interest" description="Disordered" evidence="5">
    <location>
        <begin position="518"/>
        <end position="591"/>
    </location>
</feature>
<feature type="compositionally biased region" description="Polar residues" evidence="5">
    <location>
        <begin position="363"/>
        <end position="373"/>
    </location>
</feature>
<dbReference type="Gene3D" id="3.30.70.330">
    <property type="match status" value="1"/>
</dbReference>
<comment type="caution">
    <text evidence="7">The sequence shown here is derived from an EMBL/GenBank/DDBJ whole genome shotgun (WGS) entry which is preliminary data.</text>
</comment>
<reference evidence="7" key="1">
    <citation type="submission" date="2023-02" db="EMBL/GenBank/DDBJ databases">
        <title>Genome of toxic invasive species Heracleum sosnowskyi carries increased number of genes despite the absence of recent whole-genome duplications.</title>
        <authorList>
            <person name="Schelkunov M."/>
            <person name="Shtratnikova V."/>
            <person name="Makarenko M."/>
            <person name="Klepikova A."/>
            <person name="Omelchenko D."/>
            <person name="Novikova G."/>
            <person name="Obukhova E."/>
            <person name="Bogdanov V."/>
            <person name="Penin A."/>
            <person name="Logacheva M."/>
        </authorList>
    </citation>
    <scope>NUCLEOTIDE SEQUENCE</scope>
    <source>
        <strain evidence="7">Hsosn_3</strain>
        <tissue evidence="7">Leaf</tissue>
    </source>
</reference>
<feature type="region of interest" description="Disordered" evidence="5">
    <location>
        <begin position="241"/>
        <end position="344"/>
    </location>
</feature>
<protein>
    <submittedName>
        <fullName evidence="7">RRM domain-containing protein</fullName>
    </submittedName>
</protein>
<feature type="compositionally biased region" description="Polar residues" evidence="5">
    <location>
        <begin position="276"/>
        <end position="288"/>
    </location>
</feature>
<feature type="domain" description="RRM" evidence="6">
    <location>
        <begin position="13"/>
        <end position="89"/>
    </location>
</feature>
<feature type="compositionally biased region" description="Basic and acidic residues" evidence="5">
    <location>
        <begin position="545"/>
        <end position="560"/>
    </location>
</feature>
<evidence type="ECO:0000256" key="1">
    <source>
        <dbReference type="ARBA" id="ARBA00004604"/>
    </source>
</evidence>
<dbReference type="InterPro" id="IPR000504">
    <property type="entry name" value="RRM_dom"/>
</dbReference>
<evidence type="ECO:0000313" key="8">
    <source>
        <dbReference type="Proteomes" id="UP001237642"/>
    </source>
</evidence>
<dbReference type="Proteomes" id="UP001237642">
    <property type="component" value="Unassembled WGS sequence"/>
</dbReference>
<keyword evidence="2 4" id="KW-0694">RNA-binding</keyword>
<keyword evidence="3" id="KW-0539">Nucleus</keyword>
<feature type="compositionally biased region" description="Polar residues" evidence="5">
    <location>
        <begin position="438"/>
        <end position="463"/>
    </location>
</feature>
<sequence>MEKVEEEETAQKMRIYMGGLGINVTQDEIRKTFSGLGRVDSVDVYRTKGRSFAYLDFVPSSEKSLPKLFSTYNGCMWKGGRLKLEKAKEHYLLRLKREWEDDVKLTKTAPISGDIPDSKPSLEKPKKFQALEKPNVRIFFPKLSKMKSLPFGGTGKHKYSFQRIEVPPLPIHFCDCEEHCDSFHQEKGTPFDLETANGGIREEELSIMESVMKKLFEKETHSTAVPDRDEDNLIINIVAGGKGSMPLLGNQAQKTTRGNKELIHGRSKTFKDPPDNSLNTSQRNNVESFNKKRKLPLRESREGNEHEFFEAKRKKSSQVTPKGQEDQSTEPKSHPQKSKNNISWSQKSAWKDLIGKKADSSFQFSSVLPSVPSTKEDQPDSSSIMPSNSSAMVDLPQSLHSVPSIASAKVKQPQSSHSIAKISSTTEEQSRSGDLIVITNSTSEEKQNTLQHGNPESETTQSKDQQDGEAPAFASPNDVSVKTARGAAWRQKSSWTQLVADANKNSFSISQVLPGLSFKTQEPSQPNATNVAANTSNGEDQNLCKLDKQENSGHGLEVKNRPLHAAPGNSDAKSTVESEQTKGSTIVGNREASFLKLENRRPLIRKPISVADFGETCSFKRSADSLKEWAKAKASLSNSLKKKREPEEK</sequence>
<dbReference type="SMART" id="SM00360">
    <property type="entry name" value="RRM"/>
    <property type="match status" value="1"/>
</dbReference>
<feature type="compositionally biased region" description="Basic and acidic residues" evidence="5">
    <location>
        <begin position="323"/>
        <end position="333"/>
    </location>
</feature>
<evidence type="ECO:0000256" key="5">
    <source>
        <dbReference type="SAM" id="MobiDB-lite"/>
    </source>
</evidence>
<dbReference type="SUPFAM" id="SSF54928">
    <property type="entry name" value="RNA-binding domain, RBD"/>
    <property type="match status" value="1"/>
</dbReference>
<dbReference type="PANTHER" id="PTHR23099:SF0">
    <property type="entry name" value="GERM CELL NUCLEAR ACIDIC PROTEIN"/>
    <property type="match status" value="1"/>
</dbReference>
<dbReference type="Pfam" id="PF00076">
    <property type="entry name" value="RRM_1"/>
    <property type="match status" value="1"/>
</dbReference>
<feature type="compositionally biased region" description="Low complexity" evidence="5">
    <location>
        <begin position="381"/>
        <end position="390"/>
    </location>
</feature>
<dbReference type="PANTHER" id="PTHR23099">
    <property type="entry name" value="TRANSCRIPTIONAL REGULATOR"/>
    <property type="match status" value="1"/>
</dbReference>
<dbReference type="InterPro" id="IPR012677">
    <property type="entry name" value="Nucleotide-bd_a/b_plait_sf"/>
</dbReference>
<dbReference type="CDD" id="cd12226">
    <property type="entry name" value="RRM_NOL8"/>
    <property type="match status" value="1"/>
</dbReference>
<evidence type="ECO:0000256" key="4">
    <source>
        <dbReference type="PROSITE-ProRule" id="PRU00176"/>
    </source>
</evidence>
<evidence type="ECO:0000313" key="7">
    <source>
        <dbReference type="EMBL" id="KAK1366294.1"/>
    </source>
</evidence>
<keyword evidence="8" id="KW-1185">Reference proteome</keyword>
<proteinExistence type="predicted"/>